<name>A0A9D2TEZ5_9FIRM</name>
<evidence type="ECO:0000313" key="4">
    <source>
        <dbReference type="Proteomes" id="UP000823863"/>
    </source>
</evidence>
<keyword evidence="2" id="KW-0687">Ribonucleoprotein</keyword>
<keyword evidence="1" id="KW-0689">Ribosomal protein</keyword>
<dbReference type="InterPro" id="IPR041985">
    <property type="entry name" value="Ribosomal_eL14_KOW"/>
</dbReference>
<dbReference type="Proteomes" id="UP000823863">
    <property type="component" value="Unassembled WGS sequence"/>
</dbReference>
<dbReference type="CDD" id="cd06088">
    <property type="entry name" value="KOW_RPL14"/>
    <property type="match status" value="1"/>
</dbReference>
<evidence type="ECO:0000256" key="1">
    <source>
        <dbReference type="ARBA" id="ARBA00022980"/>
    </source>
</evidence>
<dbReference type="SUPFAM" id="SSF50104">
    <property type="entry name" value="Translation proteins SH3-like domain"/>
    <property type="match status" value="1"/>
</dbReference>
<reference evidence="3" key="2">
    <citation type="submission" date="2021-04" db="EMBL/GenBank/DDBJ databases">
        <authorList>
            <person name="Gilroy R."/>
        </authorList>
    </citation>
    <scope>NUCLEOTIDE SEQUENCE</scope>
    <source>
        <strain evidence="3">CHK198-12963</strain>
    </source>
</reference>
<gene>
    <name evidence="3" type="ORF">H9931_06265</name>
</gene>
<sequence length="91" mass="10502">MAEFRIGGLARSRAGHDKNELYVITSQDETYVYLSDGRCHPLEKPKRKNRKHLSPETWYDESLAMKLTQAGGARNEEIRALIRSRKQQEGI</sequence>
<evidence type="ECO:0000313" key="3">
    <source>
        <dbReference type="EMBL" id="HJC66313.1"/>
    </source>
</evidence>
<dbReference type="EMBL" id="DWWB01000030">
    <property type="protein sequence ID" value="HJC66313.1"/>
    <property type="molecule type" value="Genomic_DNA"/>
</dbReference>
<dbReference type="GO" id="GO:0005840">
    <property type="term" value="C:ribosome"/>
    <property type="evidence" value="ECO:0007669"/>
    <property type="project" value="UniProtKB-KW"/>
</dbReference>
<dbReference type="AlphaFoldDB" id="A0A9D2TEZ5"/>
<evidence type="ECO:0000256" key="2">
    <source>
        <dbReference type="ARBA" id="ARBA00023274"/>
    </source>
</evidence>
<dbReference type="GO" id="GO:1990904">
    <property type="term" value="C:ribonucleoprotein complex"/>
    <property type="evidence" value="ECO:0007669"/>
    <property type="project" value="UniProtKB-KW"/>
</dbReference>
<comment type="caution">
    <text evidence="3">The sequence shown here is derived from an EMBL/GenBank/DDBJ whole genome shotgun (WGS) entry which is preliminary data.</text>
</comment>
<accession>A0A9D2TEZ5</accession>
<proteinExistence type="predicted"/>
<reference evidence="3" key="1">
    <citation type="journal article" date="2021" name="PeerJ">
        <title>Extensive microbial diversity within the chicken gut microbiome revealed by metagenomics and culture.</title>
        <authorList>
            <person name="Gilroy R."/>
            <person name="Ravi A."/>
            <person name="Getino M."/>
            <person name="Pursley I."/>
            <person name="Horton D.L."/>
            <person name="Alikhan N.F."/>
            <person name="Baker D."/>
            <person name="Gharbi K."/>
            <person name="Hall N."/>
            <person name="Watson M."/>
            <person name="Adriaenssens E.M."/>
            <person name="Foster-Nyarko E."/>
            <person name="Jarju S."/>
            <person name="Secka A."/>
            <person name="Antonio M."/>
            <person name="Oren A."/>
            <person name="Chaudhuri R.R."/>
            <person name="La Ragione R."/>
            <person name="Hildebrand F."/>
            <person name="Pallen M.J."/>
        </authorList>
    </citation>
    <scope>NUCLEOTIDE SEQUENCE</scope>
    <source>
        <strain evidence="3">CHK198-12963</strain>
    </source>
</reference>
<dbReference type="InterPro" id="IPR008991">
    <property type="entry name" value="Translation_prot_SH3-like_sf"/>
</dbReference>
<protein>
    <submittedName>
        <fullName evidence="3">KOW domain-containing RNA-binding protein</fullName>
    </submittedName>
</protein>
<organism evidence="3 4">
    <name type="scientific">Candidatus Enterocloster excrementigallinarum</name>
    <dbReference type="NCBI Taxonomy" id="2838558"/>
    <lineage>
        <taxon>Bacteria</taxon>
        <taxon>Bacillati</taxon>
        <taxon>Bacillota</taxon>
        <taxon>Clostridia</taxon>
        <taxon>Lachnospirales</taxon>
        <taxon>Lachnospiraceae</taxon>
        <taxon>Enterocloster</taxon>
    </lineage>
</organism>